<keyword evidence="2" id="KW-1185">Reference proteome</keyword>
<comment type="caution">
    <text evidence="1">The sequence shown here is derived from an EMBL/GenBank/DDBJ whole genome shotgun (WGS) entry which is preliminary data.</text>
</comment>
<proteinExistence type="predicted"/>
<evidence type="ECO:0008006" key="3">
    <source>
        <dbReference type="Google" id="ProtNLM"/>
    </source>
</evidence>
<accession>A0ABT7E0Z7</accession>
<dbReference type="RefSeq" id="WP_284102288.1">
    <property type="nucleotide sequence ID" value="NZ_JARRAF010000028.1"/>
</dbReference>
<evidence type="ECO:0000313" key="1">
    <source>
        <dbReference type="EMBL" id="MDK2125973.1"/>
    </source>
</evidence>
<gene>
    <name evidence="1" type="ORF">PZA18_18155</name>
</gene>
<sequence length="172" mass="19378">MNAQQLREYATEAWTYYGLLTIDTRRMRHDPDSHNLCTAIIEHPDGSIYKFAAYSNLSALRARRFANYEFVTGSDRSIINRGDNNYLDFHTEVRLLNHAHSQGVLAEGATVTLFSTRTICQGCREAMVIAAQGYQNNITVAGYEFRHEGNDEYLSTIYPMNGSPQSGTNLGL</sequence>
<reference evidence="1" key="1">
    <citation type="submission" date="2023-03" db="EMBL/GenBank/DDBJ databases">
        <title>Chitinimonas shenzhenensis gen. nov., sp. nov., a novel member of family Burkholderiaceae isolated from activated sludge collected in Shen Zhen, China.</title>
        <authorList>
            <person name="Wang X."/>
        </authorList>
    </citation>
    <scope>NUCLEOTIDE SEQUENCE</scope>
    <source>
        <strain evidence="1">DQS-5</strain>
    </source>
</reference>
<dbReference type="Proteomes" id="UP001172778">
    <property type="component" value="Unassembled WGS sequence"/>
</dbReference>
<organism evidence="1 2">
    <name type="scientific">Parachitinimonas caeni</name>
    <dbReference type="NCBI Taxonomy" id="3031301"/>
    <lineage>
        <taxon>Bacteria</taxon>
        <taxon>Pseudomonadati</taxon>
        <taxon>Pseudomonadota</taxon>
        <taxon>Betaproteobacteria</taxon>
        <taxon>Neisseriales</taxon>
        <taxon>Chitinibacteraceae</taxon>
        <taxon>Parachitinimonas</taxon>
    </lineage>
</organism>
<evidence type="ECO:0000313" key="2">
    <source>
        <dbReference type="Proteomes" id="UP001172778"/>
    </source>
</evidence>
<name>A0ABT7E0Z7_9NEIS</name>
<protein>
    <recommendedName>
        <fullName evidence="3">CMP/dCMP-type deaminase domain-containing protein</fullName>
    </recommendedName>
</protein>
<dbReference type="EMBL" id="JARRAF010000028">
    <property type="protein sequence ID" value="MDK2125973.1"/>
    <property type="molecule type" value="Genomic_DNA"/>
</dbReference>